<feature type="topological domain" description="Cytoplasmic" evidence="32">
    <location>
        <begin position="701"/>
        <end position="847"/>
    </location>
</feature>
<evidence type="ECO:0000256" key="27">
    <source>
        <dbReference type="ARBA" id="ARBA00023157"/>
    </source>
</evidence>
<evidence type="ECO:0000256" key="31">
    <source>
        <dbReference type="ARBA" id="ARBA00023296"/>
    </source>
</evidence>
<dbReference type="Gene3D" id="1.10.287.210">
    <property type="match status" value="1"/>
</dbReference>
<keyword evidence="17 32" id="KW-1161">Viral attachment to host cell</keyword>
<feature type="short sequence motif" description="YXXL motif; contains endocytosis signal" evidence="32">
    <location>
        <begin position="707"/>
        <end position="710"/>
    </location>
</feature>
<comment type="subcellular location">
    <molecule>Surface protein gp120</molecule>
    <subcellularLocation>
        <location evidence="32">Virion membrane</location>
        <topology evidence="32">Peripheral membrane protein</topology>
    </subcellularLocation>
    <subcellularLocation>
        <location evidence="32">Host cell membrane</location>
        <topology evidence="32">Peripheral membrane protein</topology>
    </subcellularLocation>
    <subcellularLocation>
        <location evidence="32">Host endosome membrane</location>
        <topology evidence="32">Single-pass type I membrane protein</topology>
    </subcellularLocation>
    <text evidence="32">The surface protein is not anchored to the viral envelope, but associates with the extravirion surface through its binding to TM. It is probably concentrated at the site of budding and incorporated into the virions possibly by contacts between the cytoplasmic tail of Env and the N-terminus of Gag.</text>
</comment>
<keyword evidence="8 32" id="KW-1170">Fusion of virus membrane with host endosomal membrane</keyword>
<evidence type="ECO:0000256" key="32">
    <source>
        <dbReference type="HAMAP-Rule" id="MF_04083"/>
    </source>
</evidence>
<comment type="domain">
    <text evidence="32">The CD4-binding region is targeted by the antibody b12.</text>
</comment>
<evidence type="ECO:0000256" key="1">
    <source>
        <dbReference type="ARBA" id="ARBA00004402"/>
    </source>
</evidence>
<dbReference type="InterPro" id="IPR000328">
    <property type="entry name" value="GP41-like"/>
</dbReference>
<dbReference type="GO" id="GO:0020002">
    <property type="term" value="C:host cell plasma membrane"/>
    <property type="evidence" value="ECO:0007669"/>
    <property type="project" value="UniProtKB-SubCell"/>
</dbReference>
<evidence type="ECO:0000256" key="34">
    <source>
        <dbReference type="SAM" id="MobiDB-lite"/>
    </source>
</evidence>
<dbReference type="FunFam" id="1.20.5.490:FF:000001">
    <property type="entry name" value="Envelope glycoprotein gp160"/>
    <property type="match status" value="1"/>
</dbReference>
<keyword evidence="13 32" id="KW-0165">Cleavage on pair of basic residues</keyword>
<dbReference type="GO" id="GO:1903911">
    <property type="term" value="P:positive regulation of receptor clustering"/>
    <property type="evidence" value="ECO:0007669"/>
    <property type="project" value="UniProtKB-UniRule"/>
</dbReference>
<keyword evidence="14 32" id="KW-0812">Transmembrane</keyword>
<comment type="domain">
    <text evidence="32">The membrane proximal external region (MPER) present in gp41 is a tryptophan-rich region recognized by the antibodies 2F5, Z13, and 4E10. MPER seems to play a role in fusion.</text>
</comment>
<dbReference type="FunFam" id="2.170.40.20:FF:000003">
    <property type="entry name" value="Envelope glycoprotein gp160"/>
    <property type="match status" value="1"/>
</dbReference>
<keyword evidence="16 32" id="KW-0732">Signal</keyword>
<comment type="domain">
    <text evidence="32 33">The 17 amino acids long immunosuppressive region is present in many retroviral envelope proteins. Synthetic peptides derived from this relatively conserved sequence inhibit immune function in vitro and in vivo.</text>
</comment>
<evidence type="ECO:0000256" key="3">
    <source>
        <dbReference type="ARBA" id="ARBA00004505"/>
    </source>
</evidence>
<evidence type="ECO:0000256" key="17">
    <source>
        <dbReference type="ARBA" id="ARBA00022804"/>
    </source>
</evidence>
<comment type="PTM">
    <text evidence="32">Specific enzymatic cleavages in vivo yield mature proteins. Envelope glycoproteins are synthesized as a inactive precursor that is heavily N-glycosylated and processed likely by host cell furin in the Golgi to yield the mature SU and TM proteins. The cleavage site between SU and TM requires the minimal sequence [KR]-X-[KR]-R. About 2 of the 9 disulfide bonds of gp41 are reduced by P4HB/PDI, following binding to CD4 receptor.</text>
</comment>
<dbReference type="GO" id="GO:0019031">
    <property type="term" value="C:viral envelope"/>
    <property type="evidence" value="ECO:0007669"/>
    <property type="project" value="UniProtKB-KW"/>
</dbReference>
<name>L7WFP8_HV1</name>
<dbReference type="FunFam" id="2.170.40.20:FF:000004">
    <property type="entry name" value="Envelope glycoprotein gp160"/>
    <property type="match status" value="1"/>
</dbReference>
<dbReference type="InterPro" id="IPR000777">
    <property type="entry name" value="HIV1_Gp120"/>
</dbReference>
<dbReference type="GO" id="GO:0019064">
    <property type="term" value="P:fusion of virus membrane with host plasma membrane"/>
    <property type="evidence" value="ECO:0007669"/>
    <property type="project" value="UniProtKB-UniRule"/>
</dbReference>
<feature type="region of interest" description="V1" evidence="32">
    <location>
        <begin position="128"/>
        <end position="153"/>
    </location>
</feature>
<keyword evidence="7 32" id="KW-1168">Fusion of virus membrane with host membrane</keyword>
<dbReference type="InterPro" id="IPR036377">
    <property type="entry name" value="Gp120_core_sf"/>
</dbReference>
<feature type="disulfide bond" evidence="32">
    <location>
        <begin position="51"/>
        <end position="71"/>
    </location>
</feature>
<dbReference type="Pfam" id="PF00517">
    <property type="entry name" value="GP41"/>
    <property type="match status" value="1"/>
</dbReference>
<reference evidence="37" key="1">
    <citation type="journal article" date="2012" name="PLoS Pathog.">
        <title>Central Nervous System Compartmentalization of HIV-1 Subtype C Variants Early and Late in Infection in Young Children.</title>
        <authorList>
            <person name="Sturdevant C.B."/>
            <person name="Dow A."/>
            <person name="Jabara C.B."/>
            <person name="Joseph S.B."/>
            <person name="Schnell G."/>
            <person name="Takamune N."/>
            <person name="Mallewa M."/>
            <person name="Heyderman R.S."/>
            <person name="Van Rie A."/>
            <person name="Swanstrom R."/>
        </authorList>
    </citation>
    <scope>NUCLEOTIDE SEQUENCE</scope>
    <source>
        <strain evidence="37">4004_CSF_Visit1_amplicon15</strain>
    </source>
</reference>
<organism evidence="37">
    <name type="scientific">Human immunodeficiency virus type 1</name>
    <name type="common">HIV-1</name>
    <dbReference type="NCBI Taxonomy" id="11676"/>
    <lineage>
        <taxon>Viruses</taxon>
        <taxon>Riboviria</taxon>
        <taxon>Pararnavirae</taxon>
        <taxon>Artverviricota</taxon>
        <taxon>Revtraviricetes</taxon>
        <taxon>Ortervirales</taxon>
        <taxon>Retroviridae</taxon>
        <taxon>Orthoretrovirinae</taxon>
        <taxon>Lentivirus</taxon>
        <taxon>Lentivirus humimdef1</taxon>
    </lineage>
</organism>
<evidence type="ECO:0000256" key="30">
    <source>
        <dbReference type="ARBA" id="ARBA00023288"/>
    </source>
</evidence>
<keyword evidence="10 32" id="KW-1165">Clathrin-mediated endocytosis of virus by host</keyword>
<evidence type="ECO:0000256" key="19">
    <source>
        <dbReference type="ARBA" id="ARBA00022870"/>
    </source>
</evidence>
<evidence type="ECO:0000256" key="25">
    <source>
        <dbReference type="ARBA" id="ARBA00023136"/>
    </source>
</evidence>
<comment type="function">
    <text evidence="32">Surface protein gp120: Attaches the virus to the host lymphoid cell by binding to the primary receptor CD4. This interaction induces a structural rearrangement creating a high affinity binding site for a chemokine coreceptor like CXCR4 and/or CCR5. Acts as a ligand for CD209/DC-SIGN and CLEC4M/DC-SIGNR, which are respectively found on dendritic cells (DCs), and on endothelial cells of liver sinusoids and lymph node sinuses. These interactions allow capture of viral particles at mucosal surfaces by these cells and subsequent transmission to permissive cells. HIV subverts the migration properties of dendritic cells to gain access to CD4+ T-cells in lymph nodes. Virus transmission to permissive T-cells occurs either in trans (without DCs infection, through viral capture and transmission), or in cis (following DCs productive infection, through the usual CD4-gp120 interaction), thereby inducing a robust infection. In trans infection, bound virions remain infectious over days and it is proposed that they are not degraded, but protected in non-lysosomal acidic organelles within the DCs close to the cell membrane thus contributing to the viral infectious potential during DCs' migration from the periphery to the lymphoid tissues. On arrival at lymphoid tissues, intact virions recycle back to DCs' cell surface allowing virus transmission to CD4+ T-cells.</text>
</comment>
<dbReference type="InterPro" id="IPR037527">
    <property type="entry name" value="Gp160"/>
</dbReference>
<sequence length="847" mass="96171">MRVRGMLRNCQQWWIWGILGFWMVCNVVGNLWVTVYYGVPVWKEAKTTLFCASDAKAHDEEVHNVWATHACVPTDPNPQEMLLVNVTENFNMWKNDMVDQMHEDIISLWDESLKPCVQLTPLCVTLNCSNANRTFSYINGSIDNNVRDGEIKNCSFNMTTELRDKTKKMYSIFYKLDVVPLDEKNNSNNDSGMYRLINCNTSTITQACPKVSFDPIPIHYCAPAGYAILKCNNKTFNGTGPCNNVSTVLCTHGIKPVVSTQLLLNGSLAEEDIIIRSKNLTDNTKTIIVQLNKSVSINCTRPNNNTRQGVGIGPGQMFYTTDIIGDIRQAHCNTSYREWWNDTLQKVIEKLQKHFPNKTIKFEPHSGGDLEITMHSFNCRGEFFYCNTAKLFNSTYLNSSSENITITLPCRIKQIINMWQRVGQAMYAPPIRGSLTCNSNITGLLLTRDGGSGGNEGNETEIFRPGGGDMRDNWRSELYKYKVVEVQPLGIAPTKAKRKVVEREKRAVGIGAVFLGLLGAAGSTMGAVSMTLTVQARQLLSGIVQQQSNLLRAIEAQQHMLQLTVWGIKQLQVRVLAIERYLKDQQLLGIWGCSGKLICTTAVPWNYSWSNKTEEEIWGNMTWMQWEKEISNYTDTIYNLLVISQTQQEENEKELLELNKWNNLWNWFDITKWLWYIKIFIMIVGGLIGLRIIFAVLSLVNRVRQGYSPLSFQTLIPNQGGPDRLGRIEEEGGEQDRDRSVRLVNGFLALAWDDLRSLCLFSYHRLRDFILIVARGLQRGWEALKYLGSLVQHWGLELKKSATSLLDTIAIAVAEGTDSIIEIIQRSCRAICNIPRRIRQGFEAALQ</sequence>
<keyword evidence="28 32" id="KW-0325">Glycoprotein</keyword>
<keyword evidence="11 32" id="KW-0945">Host-virus interaction</keyword>
<evidence type="ECO:0000256" key="24">
    <source>
        <dbReference type="ARBA" id="ARBA00023054"/>
    </source>
</evidence>
<evidence type="ECO:0000256" key="18">
    <source>
        <dbReference type="ARBA" id="ARBA00022844"/>
    </source>
</evidence>
<feature type="coiled-coil region" evidence="32">
    <location>
        <begin position="628"/>
        <end position="662"/>
    </location>
</feature>
<feature type="transmembrane region" description="Helical" evidence="33">
    <location>
        <begin position="507"/>
        <end position="532"/>
    </location>
</feature>
<dbReference type="GO" id="GO:0005198">
    <property type="term" value="F:structural molecule activity"/>
    <property type="evidence" value="ECO:0007669"/>
    <property type="project" value="UniProtKB-UniRule"/>
</dbReference>
<keyword evidence="31 32" id="KW-1160">Virus entry into host cell</keyword>
<keyword evidence="29 32" id="KW-0899">Viral immunoevasion</keyword>
<evidence type="ECO:0000259" key="36">
    <source>
        <dbReference type="Pfam" id="PF00517"/>
    </source>
</evidence>
<evidence type="ECO:0000256" key="23">
    <source>
        <dbReference type="ARBA" id="ARBA00023046"/>
    </source>
</evidence>
<accession>L7WFP8</accession>
<dbReference type="GO" id="GO:1903908">
    <property type="term" value="P:positive regulation of plasma membrane raft polarization"/>
    <property type="evidence" value="ECO:0007669"/>
    <property type="project" value="UniProtKB-UniRule"/>
</dbReference>
<feature type="site" description="Cleavage; by host furin" evidence="32">
    <location>
        <begin position="506"/>
        <end position="507"/>
    </location>
</feature>
<dbReference type="Pfam" id="PF00516">
    <property type="entry name" value="GP120"/>
    <property type="match status" value="2"/>
</dbReference>
<comment type="domain">
    <text evidence="32">The YXXL motif is involved in determining the exact site of viral release at the surface of infected mononuclear cells and promotes endocytosis. YXXL and di-leucine endocytosis motifs interact directly or indirectly with the clathrin adapter complexes, opperate independently, and their activities are not additive.</text>
</comment>
<feature type="disulfide bond" evidence="32">
    <location>
        <begin position="593"/>
        <end position="599"/>
    </location>
</feature>
<dbReference type="GO" id="GO:0075512">
    <property type="term" value="P:clathrin-dependent endocytosis of virus by host cell"/>
    <property type="evidence" value="ECO:0007669"/>
    <property type="project" value="UniProtKB-UniRule"/>
</dbReference>
<comment type="function">
    <text evidence="32">Transmembrane protein gp41: Acts as a class I viral fusion protein. Under the current model, the protein has at least 3 conformational states: pre-fusion native state, pre-hairpin intermediate state, and post-fusion hairpin state. During fusion of viral and target intracellular membranes, the coiled coil regions (heptad repeats) assume a trimer-of-hairpins structure, positioning the fusion peptide in close proximity to the C-terminal region of the ectodomain. The formation of this structure appears to drive apposition and subsequent fusion of viral and target cell membranes. Complete fusion occurs in host cell endosomes and is dynamin-dependent, however some lipid transfer might occur at the plasma membrane. The virus undergoes clathrin-dependent internalization long before endosomal fusion, thus minimizing the surface exposure of conserved viral epitopes during fusion and reducing the efficacy of inhibitors targeting these epitopes. Membranes fusion leads to delivery of the nucleocapsid into the cytoplasm.</text>
</comment>
<evidence type="ECO:0000256" key="26">
    <source>
        <dbReference type="ARBA" id="ARBA00023139"/>
    </source>
</evidence>
<feature type="transmembrane region" description="Helical" evidence="33">
    <location>
        <begin position="13"/>
        <end position="39"/>
    </location>
</feature>
<dbReference type="GO" id="GO:0016020">
    <property type="term" value="C:membrane"/>
    <property type="evidence" value="ECO:0007669"/>
    <property type="project" value="UniProtKB-UniRule"/>
</dbReference>
<keyword evidence="26 32" id="KW-0564">Palmitate</keyword>
<dbReference type="GO" id="GO:0052031">
    <property type="term" value="P:symbiont-mediated perturbation of host defense response"/>
    <property type="evidence" value="ECO:0007669"/>
    <property type="project" value="UniProtKB-UniRule"/>
</dbReference>
<evidence type="ECO:0000256" key="33">
    <source>
        <dbReference type="RuleBase" id="RU363095"/>
    </source>
</evidence>
<evidence type="ECO:0000256" key="15">
    <source>
        <dbReference type="ARBA" id="ARBA00022703"/>
    </source>
</evidence>
<evidence type="ECO:0000256" key="6">
    <source>
        <dbReference type="ARBA" id="ARBA00004650"/>
    </source>
</evidence>
<comment type="subcellular location">
    <subcellularLocation>
        <location evidence="3">Host cell membrane</location>
        <topology evidence="3">Peripheral membrane protein</topology>
    </subcellularLocation>
    <subcellularLocation>
        <location evidence="1">Host cell membrane</location>
        <topology evidence="1">Single-pass type I membrane protein</topology>
    </subcellularLocation>
    <subcellularLocation>
        <location evidence="2">Host endosome membrane</location>
        <topology evidence="2">Peripheral membrane protein</topology>
    </subcellularLocation>
    <subcellularLocation>
        <location evidence="5">Host endosome membrane</location>
        <topology evidence="5">Single-pass type I membrane protein</topology>
    </subcellularLocation>
    <subcellularLocation>
        <location evidence="6">Virion membrane</location>
        <topology evidence="6">Peripheral membrane protein</topology>
    </subcellularLocation>
    <subcellularLocation>
        <location evidence="4">Virion membrane</location>
        <topology evidence="4">Single-pass type I membrane protein</topology>
    </subcellularLocation>
</comment>
<evidence type="ECO:0000313" key="37">
    <source>
        <dbReference type="EMBL" id="AGC80984.1"/>
    </source>
</evidence>
<evidence type="ECO:0000256" key="29">
    <source>
        <dbReference type="ARBA" id="ARBA00023280"/>
    </source>
</evidence>
<evidence type="ECO:0000256" key="10">
    <source>
        <dbReference type="ARBA" id="ARBA00022570"/>
    </source>
</evidence>
<evidence type="ECO:0000256" key="2">
    <source>
        <dbReference type="ARBA" id="ARBA00004433"/>
    </source>
</evidence>
<evidence type="ECO:0000256" key="5">
    <source>
        <dbReference type="ARBA" id="ARBA00004578"/>
    </source>
</evidence>
<comment type="function">
    <text evidence="32">Envelope glycoprotein gp160: Oligomerizes in the host endoplasmic reticulum into predominantly trimers. In a second time, gp160 transits in the host Golgi, where glycosylation is completed. The precursor is then proteolytically cleaved in the trans-Golgi and thereby activated by cellular furin or furin-like proteases to produce gp120 and gp41.</text>
</comment>
<evidence type="ECO:0000256" key="28">
    <source>
        <dbReference type="ARBA" id="ARBA00023180"/>
    </source>
</evidence>
<comment type="PTM">
    <text evidence="32">Palmitoylation of the transmembrane protein and of Env polyprotein (prior to its proteolytic cleavage) is essential for their association with host cell membrane lipid rafts. Palmitoylation is therefore required for envelope trafficking to classical lipid rafts, but not for viral replication.</text>
</comment>
<evidence type="ECO:0000256" key="14">
    <source>
        <dbReference type="ARBA" id="ARBA00022692"/>
    </source>
</evidence>
<feature type="domain" description="Retroviral envelope protein GP41-like" evidence="36">
    <location>
        <begin position="525"/>
        <end position="715"/>
    </location>
</feature>
<comment type="subunit">
    <text evidence="32">The mature envelope protein (Env) consists of a homotrimer of non-covalently associated gp120-gp41 heterodimers. The resulting complex protrudes from the virus surface as a spike. There seems to be as few as 10 spikes on the average virion. Surface protein gp120 interacts with host CD4, CCR5 and CXCR4. Gp120 also interacts with the C-type lectins CD209/DC-SIGN and CLEC4M/DC-SIGNR (collectively referred to as DC-SIGN(R)). Gp120 and gp41 interact with GalCer. Gp120 interacts with host ITGA4/ITGB7 complex; on CD4+ T-cells, this interaction results in rapid activation of integrin ITGAL/LFA-1, which facilitates efficient cell-to-cell spreading of HIV-1. Gp120 interacts with cell-associated heparan sulfate; this interaction increases virus infectivity on permissive cells and may be involved in infection of CD4- cells.</text>
</comment>
<evidence type="ECO:0000256" key="22">
    <source>
        <dbReference type="ARBA" id="ARBA00022989"/>
    </source>
</evidence>
<feature type="disulfide bond" evidence="32">
    <location>
        <begin position="128"/>
        <end position="154"/>
    </location>
</feature>
<evidence type="ECO:0000256" key="8">
    <source>
        <dbReference type="ARBA" id="ARBA00022510"/>
    </source>
</evidence>
<protein>
    <recommendedName>
        <fullName evidence="32">Envelope glycoprotein gp160</fullName>
    </recommendedName>
    <alternativeName>
        <fullName evidence="32">Env polyprotein</fullName>
    </alternativeName>
    <component>
        <recommendedName>
            <fullName evidence="32">Surface protein gp120</fullName>
            <shortName evidence="32">SU</shortName>
        </recommendedName>
        <alternativeName>
            <fullName evidence="32">Glycoprotein 120</fullName>
            <shortName evidence="32">gp120</shortName>
        </alternativeName>
    </component>
    <component>
        <recommendedName>
            <fullName evidence="32">Transmembrane protein gp41</fullName>
            <shortName evidence="32">TM</shortName>
        </recommendedName>
        <alternativeName>
            <fullName evidence="32">Glycoprotein 41</fullName>
            <shortName evidence="32">gp41</shortName>
        </alternativeName>
    </component>
</protein>
<feature type="region of interest" description="Fusion peptide" evidence="32">
    <location>
        <begin position="507"/>
        <end position="527"/>
    </location>
</feature>
<keyword evidence="12 32" id="KW-1162">Viral penetration into host cytoplasm</keyword>
<organismHost>
    <name type="scientific">Homo sapiens</name>
    <name type="common">Human</name>
    <dbReference type="NCBI Taxonomy" id="9606"/>
</organismHost>
<keyword evidence="20 32" id="KW-0261">Viral envelope protein</keyword>
<comment type="PTM">
    <text evidence="32">Highly glycosylated by host. The high number of glycan on the protein is reffered to as 'glycan shield' because it contributes to hide protein sequence from adaptive immune system.</text>
</comment>
<keyword evidence="30 32" id="KW-0449">Lipoprotein</keyword>
<keyword evidence="23 32" id="KW-1039">Host endosome</keyword>
<keyword evidence="21 32" id="KW-1164">Virus endocytosis by host</keyword>
<evidence type="ECO:0000256" key="13">
    <source>
        <dbReference type="ARBA" id="ARBA00022685"/>
    </source>
</evidence>
<keyword evidence="15 32" id="KW-0053">Apoptosis</keyword>
<evidence type="ECO:0000256" key="4">
    <source>
        <dbReference type="ARBA" id="ARBA00004563"/>
    </source>
</evidence>
<feature type="chain" id="PRO_5023214105" description="Transmembrane protein gp41" evidence="32">
    <location>
        <begin position="507"/>
        <end position="847"/>
    </location>
</feature>
<keyword evidence="9 32" id="KW-1032">Host cell membrane</keyword>
<keyword evidence="24 32" id="KW-0175">Coiled coil</keyword>
<evidence type="ECO:0000256" key="20">
    <source>
        <dbReference type="ARBA" id="ARBA00022879"/>
    </source>
</evidence>
<dbReference type="EMBL" id="KC187149">
    <property type="protein sequence ID" value="AGC80984.1"/>
    <property type="molecule type" value="Genomic_RNA"/>
</dbReference>
<evidence type="ECO:0000256" key="11">
    <source>
        <dbReference type="ARBA" id="ARBA00022581"/>
    </source>
</evidence>
<keyword evidence="25 32" id="KW-0472">Membrane</keyword>
<evidence type="ECO:0000256" key="16">
    <source>
        <dbReference type="ARBA" id="ARBA00022729"/>
    </source>
</evidence>
<dbReference type="GO" id="GO:0019062">
    <property type="term" value="P:virion attachment to host cell"/>
    <property type="evidence" value="ECO:0007669"/>
    <property type="project" value="UniProtKB-UniRule"/>
</dbReference>
<feature type="region of interest" description="Immunosuppression" evidence="32">
    <location>
        <begin position="569"/>
        <end position="587"/>
    </location>
</feature>
<proteinExistence type="inferred from homology"/>
<dbReference type="GO" id="GO:0055036">
    <property type="term" value="C:virion membrane"/>
    <property type="evidence" value="ECO:0007669"/>
    <property type="project" value="UniProtKB-SubCell"/>
</dbReference>
<evidence type="ECO:0000259" key="35">
    <source>
        <dbReference type="Pfam" id="PF00516"/>
    </source>
</evidence>
<dbReference type="SUPFAM" id="SSF56502">
    <property type="entry name" value="gp120 core"/>
    <property type="match status" value="2"/>
</dbReference>
<dbReference type="HAMAP" id="MF_04083">
    <property type="entry name" value="HIV_ENV"/>
    <property type="match status" value="1"/>
</dbReference>
<comment type="miscellaneous">
    <text evidence="32">HIV-1 lineages are divided in three main groups, M (for Major), O (for Outlier), and N (for New, or Non-M, Non-O). The vast majority of strains found worldwide belong to the group M. Group O seems to be endemic to and largely confined to Cameroon and neighboring countries in West Central Africa, where these viruses represent a small minority of HIV-1 strains. The group N is represented by a limited number of isolates from Cameroonian persons. The group M is further subdivided in 9 clades or subtypes (A to D, F to H, J and K).</text>
</comment>
<comment type="miscellaneous">
    <text evidence="32">Inhibitors targeting HIV-1 viral envelope proteins are used as antiretroviral drugs. Attachment of virions to the cell surface via non-specific interactions and CD4 binding can be blocked by inhibitors that include cyanovirin-N, cyclotriazadisulfonamide analogs, PRO 2000, TNX 355 and PRO 542. In addition, BMS 806 can block CD4-induced conformational changes. Env interactions with the coreceptor molecules can be targeted by CCR5 antagonists including SCH-D, maraviroc (UK 427857) and aplaviroc (GW 873140), and the CXCR4 antagonist AMD 070. Fusion of viral and cellular membranes can be inhibited by peptides such as enfuvirtide and tifuvirtide (T 1249). Resistance to inhibitors associated with mutations in Env are observed. Most of the time, single mutations confer only a modest reduction in drug susceptibility. Combination of several mutations is usually required to develop a high-level drug resistance.</text>
</comment>
<feature type="chain" id="PRO_5023214106" description="Envelope glycoprotein gp160" evidence="32">
    <location>
        <begin position="30"/>
        <end position="847"/>
    </location>
</feature>
<evidence type="ECO:0000256" key="9">
    <source>
        <dbReference type="ARBA" id="ARBA00022511"/>
    </source>
</evidence>
<keyword evidence="19 32" id="KW-1043">Host membrane</keyword>
<dbReference type="Gene3D" id="1.20.5.490">
    <property type="entry name" value="Single helix bin"/>
    <property type="match status" value="1"/>
</dbReference>
<feature type="disulfide bond" evidence="32">
    <location>
        <begin position="231"/>
        <end position="242"/>
    </location>
</feature>
<comment type="similarity">
    <text evidence="32">Belongs to the HIV-1 env protein family.</text>
</comment>
<keyword evidence="22 32" id="KW-1133">Transmembrane helix</keyword>
<evidence type="ECO:0000256" key="7">
    <source>
        <dbReference type="ARBA" id="ARBA00022506"/>
    </source>
</evidence>
<dbReference type="GO" id="GO:0039654">
    <property type="term" value="P:fusion of virus membrane with host endosome membrane"/>
    <property type="evidence" value="ECO:0007669"/>
    <property type="project" value="UniProtKB-UniRule"/>
</dbReference>
<feature type="domain" description="Human immunodeficiency virus 1 envelope glycoprotein Gp120" evidence="35">
    <location>
        <begin position="31"/>
        <end position="132"/>
    </location>
</feature>
<keyword evidence="18 32" id="KW-0946">Virion</keyword>
<comment type="domain">
    <text evidence="32">Some of the most genetically diverse regions of the viral genome are present in Env. They are called variable regions 1 through 5 (V1 through V5). Coreceptor usage of gp120 is determined mainly by the primary structure of the third variable region (V3) in the outer domain of gp120. The sequence of V3 determines which coreceptor, CCR5 and/or CXCR4 (corresponding to R5/macrophage, X4/T cell and R5X4/T cell and macrophage tropism), is used to trigger the fusion potential of the Env complex, and hence which cells the virus can infect. Binding to CCR5 involves a region adjacent in addition to V3.</text>
</comment>
<comment type="caution">
    <text evidence="32 33">Lacks conserved residue(s) required for the propagation of feature annotation.</text>
</comment>
<keyword evidence="27 32" id="KW-1015">Disulfide bond</keyword>
<feature type="region of interest" description="MPER; binding to GalCer" evidence="32">
    <location>
        <begin position="657"/>
        <end position="678"/>
    </location>
</feature>
<dbReference type="Gene3D" id="2.170.40.20">
    <property type="entry name" value="Human immunodeficiency virus 1, Gp160, envelope glycoprotein"/>
    <property type="match status" value="2"/>
</dbReference>
<dbReference type="GO" id="GO:0044175">
    <property type="term" value="C:host cell endosome membrane"/>
    <property type="evidence" value="ECO:0007669"/>
    <property type="project" value="UniProtKB-SubCell"/>
</dbReference>
<reference evidence="37" key="2">
    <citation type="submission" date="2012-11" db="EMBL/GenBank/DDBJ databases">
        <authorList>
            <person name="Buckheit Sturdevant C."/>
            <person name="Dow A."/>
            <person name="Jabara C.B."/>
            <person name="Joseph S.B."/>
            <person name="Schnell G."/>
            <person name="Takamune N."/>
            <person name="Mallewa M."/>
            <person name="Heyderman R.S."/>
            <person name="Van Rie A."/>
            <person name="Swanstrom R."/>
        </authorList>
    </citation>
    <scope>NUCLEOTIDE SEQUENCE</scope>
    <source>
        <strain evidence="37">4004_CSF_Visit1_amplicon15</strain>
    </source>
</reference>
<feature type="lipid moiety-binding region" description="S-palmitoyl cysteine; by host" evidence="32">
    <location>
        <position position="828"/>
    </location>
</feature>
<feature type="lipid moiety-binding region" description="S-palmitoyl cysteine; by host" evidence="32">
    <location>
        <position position="759"/>
    </location>
</feature>
<dbReference type="GO" id="GO:0019082">
    <property type="term" value="P:viral protein processing"/>
    <property type="evidence" value="ECO:0007669"/>
    <property type="project" value="UniProtKB-UniRule"/>
</dbReference>
<feature type="region of interest" description="CD4-binding loop" evidence="32">
    <location>
        <begin position="365"/>
        <end position="375"/>
    </location>
</feature>
<evidence type="ECO:0000256" key="21">
    <source>
        <dbReference type="ARBA" id="ARBA00022890"/>
    </source>
</evidence>
<dbReference type="CDD" id="cd09909">
    <property type="entry name" value="HIV-1-like_HR1-HR2"/>
    <property type="match status" value="1"/>
</dbReference>
<feature type="disulfide bond" evidence="32">
    <location>
        <begin position="221"/>
        <end position="250"/>
    </location>
</feature>
<gene>
    <name evidence="32 37" type="primary">env</name>
</gene>
<feature type="region of interest" description="Disordered" evidence="34">
    <location>
        <begin position="448"/>
        <end position="468"/>
    </location>
</feature>
<dbReference type="FunFam" id="1.10.287.210:FF:000001">
    <property type="entry name" value="Envelope glycoprotein gp160"/>
    <property type="match status" value="1"/>
</dbReference>
<comment type="subcellular location">
    <molecule>Transmembrane protein gp41</molecule>
    <subcellularLocation>
        <location evidence="32">Virion membrane</location>
        <topology evidence="32">Single-pass type I membrane protein</topology>
    </subcellularLocation>
    <subcellularLocation>
        <location evidence="32">Host cell membrane</location>
        <topology evidence="32">Single-pass type I membrane protein</topology>
    </subcellularLocation>
    <subcellularLocation>
        <location evidence="32">Host endosome membrane</location>
        <topology evidence="32">Single-pass type I membrane protein</topology>
    </subcellularLocation>
    <text evidence="32">It is probably concentrated at the site of budding and incorporated into the virions possibly by contacts between the cytoplasmic tail of Env and the N-terminus of Gag.</text>
</comment>
<feature type="domain" description="Human immunodeficiency virus 1 envelope glycoprotein Gp120" evidence="35">
    <location>
        <begin position="146"/>
        <end position="506"/>
    </location>
</feature>
<dbReference type="SUPFAM" id="SSF58069">
    <property type="entry name" value="Virus ectodomain"/>
    <property type="match status" value="1"/>
</dbReference>
<feature type="transmembrane region" description="Helical" evidence="33">
    <location>
        <begin position="673"/>
        <end position="700"/>
    </location>
</feature>
<evidence type="ECO:0000256" key="12">
    <source>
        <dbReference type="ARBA" id="ARBA00022595"/>
    </source>
</evidence>